<name>N6YNW4_9RHOO</name>
<dbReference type="EMBL" id="AMXF01000151">
    <property type="protein sequence ID" value="ENO95971.1"/>
    <property type="molecule type" value="Genomic_DNA"/>
</dbReference>
<dbReference type="Gene3D" id="3.30.420.130">
    <property type="entry name" value="Dinitrogenase iron-molybdenum cofactor biosynthesis domain"/>
    <property type="match status" value="1"/>
</dbReference>
<dbReference type="InterPro" id="IPR036105">
    <property type="entry name" value="DiNase_FeMo-co_biosyn_sf"/>
</dbReference>
<feature type="region of interest" description="Disordered" evidence="1">
    <location>
        <begin position="106"/>
        <end position="142"/>
    </location>
</feature>
<gene>
    <name evidence="2" type="ORF">C667_16351</name>
</gene>
<comment type="caution">
    <text evidence="2">The sequence shown here is derived from an EMBL/GenBank/DDBJ whole genome shotgun (WGS) entry which is preliminary data.</text>
</comment>
<accession>N6YNW4</accession>
<dbReference type="OrthoDB" id="9797941at2"/>
<sequence length="142" mass="15594">MKIAVSSQNFRTVTAHAGKARRFIVFDLATPCTPREVERLELPRELALHEYRGLDHPLFAMDAVITAGAGDGFVRRLGARGIEVVLTGETDPLQAVHDYVAGIVKPPLPHEHGHGHGHGHEHRHGHEHGHAHAQGHAHDESR</sequence>
<dbReference type="Proteomes" id="UP000013047">
    <property type="component" value="Unassembled WGS sequence"/>
</dbReference>
<evidence type="ECO:0000313" key="3">
    <source>
        <dbReference type="Proteomes" id="UP000013047"/>
    </source>
</evidence>
<dbReference type="RefSeq" id="WP_004369462.1">
    <property type="nucleotide sequence ID" value="NZ_AMXF01000151.1"/>
</dbReference>
<evidence type="ECO:0008006" key="4">
    <source>
        <dbReference type="Google" id="ProtNLM"/>
    </source>
</evidence>
<evidence type="ECO:0000313" key="2">
    <source>
        <dbReference type="EMBL" id="ENO95971.1"/>
    </source>
</evidence>
<reference evidence="2 3" key="1">
    <citation type="submission" date="2012-09" db="EMBL/GenBank/DDBJ databases">
        <title>Draft Genome Sequences of 6 Strains from Genus Thauera.</title>
        <authorList>
            <person name="Liu B."/>
            <person name="Shapleigh J.P."/>
            <person name="Frostegard A.H."/>
        </authorList>
    </citation>
    <scope>NUCLEOTIDE SEQUENCE [LARGE SCALE GENOMIC DNA]</scope>
    <source>
        <strain evidence="2 3">B4P</strain>
    </source>
</reference>
<evidence type="ECO:0000256" key="1">
    <source>
        <dbReference type="SAM" id="MobiDB-lite"/>
    </source>
</evidence>
<dbReference type="SUPFAM" id="SSF53146">
    <property type="entry name" value="Nitrogenase accessory factor-like"/>
    <property type="match status" value="1"/>
</dbReference>
<organism evidence="2 3">
    <name type="scientific">Thauera phenylacetica B4P</name>
    <dbReference type="NCBI Taxonomy" id="1234382"/>
    <lineage>
        <taxon>Bacteria</taxon>
        <taxon>Pseudomonadati</taxon>
        <taxon>Pseudomonadota</taxon>
        <taxon>Betaproteobacteria</taxon>
        <taxon>Rhodocyclales</taxon>
        <taxon>Zoogloeaceae</taxon>
        <taxon>Thauera</taxon>
    </lineage>
</organism>
<feature type="compositionally biased region" description="Basic residues" evidence="1">
    <location>
        <begin position="115"/>
        <end position="135"/>
    </location>
</feature>
<proteinExistence type="predicted"/>
<protein>
    <recommendedName>
        <fullName evidence="4">Nitrogen fixation protein</fullName>
    </recommendedName>
</protein>
<keyword evidence="3" id="KW-1185">Reference proteome</keyword>
<dbReference type="AlphaFoldDB" id="N6YNW4"/>